<proteinExistence type="predicted"/>
<reference evidence="1" key="1">
    <citation type="submission" date="2022-07" db="EMBL/GenBank/DDBJ databases">
        <title>Phylogenomic reconstructions and comparative analyses of Kickxellomycotina fungi.</title>
        <authorList>
            <person name="Reynolds N.K."/>
            <person name="Stajich J.E."/>
            <person name="Barry K."/>
            <person name="Grigoriev I.V."/>
            <person name="Crous P."/>
            <person name="Smith M.E."/>
        </authorList>
    </citation>
    <scope>NUCLEOTIDE SEQUENCE</scope>
    <source>
        <strain evidence="1">NRRL 5244</strain>
    </source>
</reference>
<dbReference type="Proteomes" id="UP001150603">
    <property type="component" value="Unassembled WGS sequence"/>
</dbReference>
<feature type="non-terminal residue" evidence="1">
    <location>
        <position position="1"/>
    </location>
</feature>
<evidence type="ECO:0000313" key="1">
    <source>
        <dbReference type="EMBL" id="KAJ1937771.1"/>
    </source>
</evidence>
<keyword evidence="2" id="KW-1185">Reference proteome</keyword>
<sequence length="409" mass="45693">LRRVLRRKPGATIHGHLRSKSNVDGVPAKDSKPTSLSRSRKKVKDVIDQAMFVSARDRAPQLPVLSSTSPLAALSTQIQQHEAQLVELIHSLRQWEKELGSALHRQCTTIMRWHDLYMLNGPDASSMDTDGESDTEGLLDREYHTAWGTLDYDDSECRPRAALESPRGEPMLRSSKSYGSLRRPGQIPVSRLPHAASNWTPRPNVLASHHSIIDLKTASSDISETPWQAQRKVLVSKWCSAMETISKSLFPDLISRPLHDSVYPVLNSLLQVYRDGPHRMLSDIVRMSNGSSTAHSSHSSLAEVASESSEATRLESQLVAELPQMFGHEAEIVHLLTVRVVALEREFLSQVLAEMTCACVQPANTLRMQSPLGRQQQYWIDAQWIPRFTAMTLVPPVPTMSNVIVRQLG</sequence>
<gene>
    <name evidence="1" type="ORF">FBU59_004654</name>
</gene>
<dbReference type="EMBL" id="JANBPW010003399">
    <property type="protein sequence ID" value="KAJ1937771.1"/>
    <property type="molecule type" value="Genomic_DNA"/>
</dbReference>
<accession>A0ACC1J4W3</accession>
<evidence type="ECO:0000313" key="2">
    <source>
        <dbReference type="Proteomes" id="UP001150603"/>
    </source>
</evidence>
<protein>
    <submittedName>
        <fullName evidence="1">Uncharacterized protein</fullName>
    </submittedName>
</protein>
<name>A0ACC1J4W3_9FUNG</name>
<comment type="caution">
    <text evidence="1">The sequence shown here is derived from an EMBL/GenBank/DDBJ whole genome shotgun (WGS) entry which is preliminary data.</text>
</comment>
<organism evidence="1 2">
    <name type="scientific">Linderina macrospora</name>
    <dbReference type="NCBI Taxonomy" id="4868"/>
    <lineage>
        <taxon>Eukaryota</taxon>
        <taxon>Fungi</taxon>
        <taxon>Fungi incertae sedis</taxon>
        <taxon>Zoopagomycota</taxon>
        <taxon>Kickxellomycotina</taxon>
        <taxon>Kickxellomycetes</taxon>
        <taxon>Kickxellales</taxon>
        <taxon>Kickxellaceae</taxon>
        <taxon>Linderina</taxon>
    </lineage>
</organism>